<gene>
    <name evidence="9" type="ORF">UCRPA7_7501</name>
</gene>
<name>R8BCD4_PHAM7</name>
<feature type="transmembrane region" description="Helical" evidence="8">
    <location>
        <begin position="199"/>
        <end position="218"/>
    </location>
</feature>
<evidence type="ECO:0000313" key="10">
    <source>
        <dbReference type="Proteomes" id="UP000014074"/>
    </source>
</evidence>
<feature type="transmembrane region" description="Helical" evidence="8">
    <location>
        <begin position="238"/>
        <end position="258"/>
    </location>
</feature>
<protein>
    <submittedName>
        <fullName evidence="9">Putative efflux pump antibiotic resistance protein</fullName>
    </submittedName>
</protein>
<comment type="similarity">
    <text evidence="2">Belongs to the major facilitator superfamily. TCR/Tet family.</text>
</comment>
<feature type="transmembrane region" description="Helical" evidence="8">
    <location>
        <begin position="263"/>
        <end position="280"/>
    </location>
</feature>
<keyword evidence="10" id="KW-1185">Reference proteome</keyword>
<feature type="transmembrane region" description="Helical" evidence="8">
    <location>
        <begin position="35"/>
        <end position="54"/>
    </location>
</feature>
<feature type="region of interest" description="Disordered" evidence="7">
    <location>
        <begin position="433"/>
        <end position="454"/>
    </location>
</feature>
<dbReference type="EMBL" id="KB933306">
    <property type="protein sequence ID" value="EON96957.1"/>
    <property type="molecule type" value="Genomic_DNA"/>
</dbReference>
<feature type="transmembrane region" description="Helical" evidence="8">
    <location>
        <begin position="292"/>
        <end position="311"/>
    </location>
</feature>
<dbReference type="Proteomes" id="UP000014074">
    <property type="component" value="Unassembled WGS sequence"/>
</dbReference>
<keyword evidence="3" id="KW-0813">Transport</keyword>
<evidence type="ECO:0000313" key="9">
    <source>
        <dbReference type="EMBL" id="EON96957.1"/>
    </source>
</evidence>
<dbReference type="InterPro" id="IPR036259">
    <property type="entry name" value="MFS_trans_sf"/>
</dbReference>
<evidence type="ECO:0000256" key="8">
    <source>
        <dbReference type="SAM" id="Phobius"/>
    </source>
</evidence>
<dbReference type="PANTHER" id="PTHR23501:SF12">
    <property type="entry name" value="MAJOR FACILITATOR SUPERFAMILY (MFS) PROFILE DOMAIN-CONTAINING PROTEIN-RELATED"/>
    <property type="match status" value="1"/>
</dbReference>
<keyword evidence="6 8" id="KW-0472">Membrane</keyword>
<feature type="transmembrane region" description="Helical" evidence="8">
    <location>
        <begin position="405"/>
        <end position="423"/>
    </location>
</feature>
<dbReference type="RefSeq" id="XP_007918222.1">
    <property type="nucleotide sequence ID" value="XM_007920031.1"/>
</dbReference>
<keyword evidence="5 8" id="KW-1133">Transmembrane helix</keyword>
<feature type="compositionally biased region" description="Basic and acidic residues" evidence="7">
    <location>
        <begin position="433"/>
        <end position="448"/>
    </location>
</feature>
<evidence type="ECO:0000256" key="5">
    <source>
        <dbReference type="ARBA" id="ARBA00022989"/>
    </source>
</evidence>
<keyword evidence="4 8" id="KW-0812">Transmembrane</keyword>
<organism evidence="9 10">
    <name type="scientific">Phaeoacremonium minimum (strain UCR-PA7)</name>
    <name type="common">Esca disease fungus</name>
    <name type="synonym">Togninia minima</name>
    <dbReference type="NCBI Taxonomy" id="1286976"/>
    <lineage>
        <taxon>Eukaryota</taxon>
        <taxon>Fungi</taxon>
        <taxon>Dikarya</taxon>
        <taxon>Ascomycota</taxon>
        <taxon>Pezizomycotina</taxon>
        <taxon>Sordariomycetes</taxon>
        <taxon>Sordariomycetidae</taxon>
        <taxon>Togniniales</taxon>
        <taxon>Togniniaceae</taxon>
        <taxon>Phaeoacremonium</taxon>
    </lineage>
</organism>
<evidence type="ECO:0000256" key="7">
    <source>
        <dbReference type="SAM" id="MobiDB-lite"/>
    </source>
</evidence>
<evidence type="ECO:0000256" key="6">
    <source>
        <dbReference type="ARBA" id="ARBA00023136"/>
    </source>
</evidence>
<feature type="transmembrane region" description="Helical" evidence="8">
    <location>
        <begin position="129"/>
        <end position="151"/>
    </location>
</feature>
<feature type="transmembrane region" description="Helical" evidence="8">
    <location>
        <begin position="61"/>
        <end position="81"/>
    </location>
</feature>
<dbReference type="GO" id="GO:0022857">
    <property type="term" value="F:transmembrane transporter activity"/>
    <property type="evidence" value="ECO:0007669"/>
    <property type="project" value="InterPro"/>
</dbReference>
<dbReference type="Pfam" id="PF07690">
    <property type="entry name" value="MFS_1"/>
    <property type="match status" value="1"/>
</dbReference>
<evidence type="ECO:0000256" key="4">
    <source>
        <dbReference type="ARBA" id="ARBA00022692"/>
    </source>
</evidence>
<dbReference type="GO" id="GO:0005886">
    <property type="term" value="C:plasma membrane"/>
    <property type="evidence" value="ECO:0007669"/>
    <property type="project" value="TreeGrafter"/>
</dbReference>
<reference evidence="10" key="1">
    <citation type="journal article" date="2013" name="Genome Announc.">
        <title>Draft genome sequence of the ascomycete Phaeoacremonium aleophilum strain UCR-PA7, a causal agent of the esca disease complex in grapevines.</title>
        <authorList>
            <person name="Blanco-Ulate B."/>
            <person name="Rolshausen P."/>
            <person name="Cantu D."/>
        </authorList>
    </citation>
    <scope>NUCLEOTIDE SEQUENCE [LARGE SCALE GENOMIC DNA]</scope>
    <source>
        <strain evidence="10">UCR-PA7</strain>
    </source>
</reference>
<proteinExistence type="inferred from homology"/>
<dbReference type="SUPFAM" id="SSF103473">
    <property type="entry name" value="MFS general substrate transporter"/>
    <property type="match status" value="1"/>
</dbReference>
<sequence length="454" mass="48622">MIVVILILAMINGYDLSNTANIQATIYEAMGHIEIFSWITLGYCVGIAAVVPLARRLSEIFDIRAMMIASIVVFMVGVAVTGSASNIGAVIAGRALNGVGAAGVTHIARRLTDSSILKSLAEIDWVGAVLHAGTFTLLPVALTLSGSVFAWKSAGAITLWVFAGLFLIAYVLQQAFCLFTTRARRIFPGHVVLNRTVGLANLGTCCAALAYSVGLYYFPVFFAFTRGHGPIGTAVRFLPFIGVFIASILLSSVLLTVIRRYKILYMIAGPLILTSGALITTQMKPTASEREIMGFEALLGFGVGLIYSHAMSISSVSLPTEEVFAASCLANLSMLGTIAIAVGLEGSVFQNEGMRSLKQAVGDLGFSDKDLREALGGVASPLFAELDPAVRELVYASVTSTIKTPFHLVVAAGTTCTLLSWAMKWEKLNFRKNKEEEKPNRNIERDSLDMGQET</sequence>
<evidence type="ECO:0000256" key="3">
    <source>
        <dbReference type="ARBA" id="ARBA00022448"/>
    </source>
</evidence>
<feature type="transmembrane region" description="Helical" evidence="8">
    <location>
        <begin position="323"/>
        <end position="344"/>
    </location>
</feature>
<comment type="subcellular location">
    <subcellularLocation>
        <location evidence="1">Membrane</location>
        <topology evidence="1">Multi-pass membrane protein</topology>
    </subcellularLocation>
</comment>
<accession>R8BCD4</accession>
<dbReference type="OrthoDB" id="10021397at2759"/>
<feature type="transmembrane region" description="Helical" evidence="8">
    <location>
        <begin position="157"/>
        <end position="179"/>
    </location>
</feature>
<dbReference type="Gene3D" id="1.20.1250.20">
    <property type="entry name" value="MFS general substrate transporter like domains"/>
    <property type="match status" value="1"/>
</dbReference>
<dbReference type="InterPro" id="IPR011701">
    <property type="entry name" value="MFS"/>
</dbReference>
<dbReference type="HOGENOM" id="CLU_000960_22_1_1"/>
<dbReference type="GeneID" id="19328267"/>
<dbReference type="eggNOG" id="KOG0254">
    <property type="taxonomic scope" value="Eukaryota"/>
</dbReference>
<evidence type="ECO:0000256" key="1">
    <source>
        <dbReference type="ARBA" id="ARBA00004141"/>
    </source>
</evidence>
<dbReference type="KEGG" id="tmn:UCRPA7_7501"/>
<evidence type="ECO:0000256" key="2">
    <source>
        <dbReference type="ARBA" id="ARBA00007520"/>
    </source>
</evidence>
<dbReference type="PANTHER" id="PTHR23501">
    <property type="entry name" value="MAJOR FACILITATOR SUPERFAMILY"/>
    <property type="match status" value="1"/>
</dbReference>
<dbReference type="AlphaFoldDB" id="R8BCD4"/>